<dbReference type="EMBL" id="JACEFF010000448">
    <property type="protein sequence ID" value="KAH9637315.1"/>
    <property type="molecule type" value="Genomic_DNA"/>
</dbReference>
<dbReference type="Pfam" id="PF00089">
    <property type="entry name" value="Trypsin"/>
    <property type="match status" value="1"/>
</dbReference>
<reference evidence="2" key="1">
    <citation type="journal article" date="2021" name="G3 (Bethesda)">
        <title>Genome and transcriptome analysis of the beet armyworm Spodoptera exigua reveals targets for pest control. .</title>
        <authorList>
            <person name="Simon S."/>
            <person name="Breeschoten T."/>
            <person name="Jansen H.J."/>
            <person name="Dirks R.P."/>
            <person name="Schranz M.E."/>
            <person name="Ros V.I.D."/>
        </authorList>
    </citation>
    <scope>NUCLEOTIDE SEQUENCE</scope>
    <source>
        <strain evidence="2">TB_SE_WUR_2020</strain>
    </source>
</reference>
<sequence length="67" mass="7244">MNGVILKAGMLCAGQYRQKQKIAPCMAVPGAPMVVGGHLTGILSWGFGCGYDYDLPLIYTNVLHFQQ</sequence>
<dbReference type="AlphaFoldDB" id="A0A922MHI5"/>
<proteinExistence type="predicted"/>
<organism evidence="2 3">
    <name type="scientific">Spodoptera exigua</name>
    <name type="common">Beet armyworm</name>
    <name type="synonym">Noctua fulgens</name>
    <dbReference type="NCBI Taxonomy" id="7107"/>
    <lineage>
        <taxon>Eukaryota</taxon>
        <taxon>Metazoa</taxon>
        <taxon>Ecdysozoa</taxon>
        <taxon>Arthropoda</taxon>
        <taxon>Hexapoda</taxon>
        <taxon>Insecta</taxon>
        <taxon>Pterygota</taxon>
        <taxon>Neoptera</taxon>
        <taxon>Endopterygota</taxon>
        <taxon>Lepidoptera</taxon>
        <taxon>Glossata</taxon>
        <taxon>Ditrysia</taxon>
        <taxon>Noctuoidea</taxon>
        <taxon>Noctuidae</taxon>
        <taxon>Amphipyrinae</taxon>
        <taxon>Spodoptera</taxon>
    </lineage>
</organism>
<comment type="caution">
    <text evidence="2">The sequence shown here is derived from an EMBL/GenBank/DDBJ whole genome shotgun (WGS) entry which is preliminary data.</text>
</comment>
<dbReference type="Gene3D" id="2.40.10.10">
    <property type="entry name" value="Trypsin-like serine proteases"/>
    <property type="match status" value="1"/>
</dbReference>
<evidence type="ECO:0000313" key="3">
    <source>
        <dbReference type="Proteomes" id="UP000814243"/>
    </source>
</evidence>
<dbReference type="Proteomes" id="UP000814243">
    <property type="component" value="Unassembled WGS sequence"/>
</dbReference>
<dbReference type="GO" id="GO:0006508">
    <property type="term" value="P:proteolysis"/>
    <property type="evidence" value="ECO:0007669"/>
    <property type="project" value="InterPro"/>
</dbReference>
<evidence type="ECO:0000259" key="1">
    <source>
        <dbReference type="Pfam" id="PF00089"/>
    </source>
</evidence>
<dbReference type="InterPro" id="IPR001254">
    <property type="entry name" value="Trypsin_dom"/>
</dbReference>
<dbReference type="GO" id="GO:0004252">
    <property type="term" value="F:serine-type endopeptidase activity"/>
    <property type="evidence" value="ECO:0007669"/>
    <property type="project" value="InterPro"/>
</dbReference>
<accession>A0A922MHI5</accession>
<evidence type="ECO:0000313" key="2">
    <source>
        <dbReference type="EMBL" id="KAH9637315.1"/>
    </source>
</evidence>
<gene>
    <name evidence="2" type="ORF">HF086_006959</name>
</gene>
<feature type="domain" description="Peptidase S1" evidence="1">
    <location>
        <begin position="6"/>
        <end position="65"/>
    </location>
</feature>
<dbReference type="InterPro" id="IPR043504">
    <property type="entry name" value="Peptidase_S1_PA_chymotrypsin"/>
</dbReference>
<name>A0A922MHI5_SPOEX</name>
<dbReference type="InterPro" id="IPR009003">
    <property type="entry name" value="Peptidase_S1_PA"/>
</dbReference>
<dbReference type="SUPFAM" id="SSF50494">
    <property type="entry name" value="Trypsin-like serine proteases"/>
    <property type="match status" value="1"/>
</dbReference>
<protein>
    <recommendedName>
        <fullName evidence="1">Peptidase S1 domain-containing protein</fullName>
    </recommendedName>
</protein>